<name>A0A3D8QNN2_9HELO</name>
<protein>
    <submittedName>
        <fullName evidence="3">Uncharacterized protein</fullName>
    </submittedName>
</protein>
<evidence type="ECO:0000256" key="1">
    <source>
        <dbReference type="SAM" id="Coils"/>
    </source>
</evidence>
<feature type="region of interest" description="Disordered" evidence="2">
    <location>
        <begin position="360"/>
        <end position="388"/>
    </location>
</feature>
<gene>
    <name evidence="3" type="ORF">BP6252_10960</name>
</gene>
<evidence type="ECO:0000313" key="4">
    <source>
        <dbReference type="Proteomes" id="UP000256645"/>
    </source>
</evidence>
<organism evidence="3 4">
    <name type="scientific">Coleophoma cylindrospora</name>
    <dbReference type="NCBI Taxonomy" id="1849047"/>
    <lineage>
        <taxon>Eukaryota</taxon>
        <taxon>Fungi</taxon>
        <taxon>Dikarya</taxon>
        <taxon>Ascomycota</taxon>
        <taxon>Pezizomycotina</taxon>
        <taxon>Leotiomycetes</taxon>
        <taxon>Helotiales</taxon>
        <taxon>Dermateaceae</taxon>
        <taxon>Coleophoma</taxon>
    </lineage>
</organism>
<evidence type="ECO:0000256" key="2">
    <source>
        <dbReference type="SAM" id="MobiDB-lite"/>
    </source>
</evidence>
<dbReference type="Proteomes" id="UP000256645">
    <property type="component" value="Unassembled WGS sequence"/>
</dbReference>
<feature type="coiled-coil region" evidence="1">
    <location>
        <begin position="313"/>
        <end position="340"/>
    </location>
</feature>
<proteinExistence type="predicted"/>
<reference evidence="3 4" key="1">
    <citation type="journal article" date="2018" name="IMA Fungus">
        <title>IMA Genome-F 9: Draft genome sequence of Annulohypoxylon stygium, Aspergillus mulundensis, Berkeleyomyces basicola (syn. Thielaviopsis basicola), Ceratocystis smalleyi, two Cercospora beticola strains, Coleophoma cylindrospora, Fusarium fracticaudum, Phialophora cf. hyalina, and Morchella septimelata.</title>
        <authorList>
            <person name="Wingfield B.D."/>
            <person name="Bills G.F."/>
            <person name="Dong Y."/>
            <person name="Huang W."/>
            <person name="Nel W.J."/>
            <person name="Swalarsk-Parry B.S."/>
            <person name="Vaghefi N."/>
            <person name="Wilken P.M."/>
            <person name="An Z."/>
            <person name="de Beer Z.W."/>
            <person name="De Vos L."/>
            <person name="Chen L."/>
            <person name="Duong T.A."/>
            <person name="Gao Y."/>
            <person name="Hammerbacher A."/>
            <person name="Kikkert J.R."/>
            <person name="Li Y."/>
            <person name="Li H."/>
            <person name="Li K."/>
            <person name="Li Q."/>
            <person name="Liu X."/>
            <person name="Ma X."/>
            <person name="Naidoo K."/>
            <person name="Pethybridge S.J."/>
            <person name="Sun J."/>
            <person name="Steenkamp E.T."/>
            <person name="van der Nest M.A."/>
            <person name="van Wyk S."/>
            <person name="Wingfield M.J."/>
            <person name="Xiong C."/>
            <person name="Yue Q."/>
            <person name="Zhang X."/>
        </authorList>
    </citation>
    <scope>NUCLEOTIDE SEQUENCE [LARGE SCALE GENOMIC DNA]</scope>
    <source>
        <strain evidence="3 4">BP6252</strain>
    </source>
</reference>
<keyword evidence="4" id="KW-1185">Reference proteome</keyword>
<dbReference type="EMBL" id="PDLM01000013">
    <property type="protein sequence ID" value="RDW63415.1"/>
    <property type="molecule type" value="Genomic_DNA"/>
</dbReference>
<keyword evidence="1" id="KW-0175">Coiled coil</keyword>
<feature type="compositionally biased region" description="Polar residues" evidence="2">
    <location>
        <begin position="371"/>
        <end position="382"/>
    </location>
</feature>
<dbReference type="AlphaFoldDB" id="A0A3D8QNN2"/>
<dbReference type="OrthoDB" id="3799661at2759"/>
<comment type="caution">
    <text evidence="3">The sequence shown here is derived from an EMBL/GenBank/DDBJ whole genome shotgun (WGS) entry which is preliminary data.</text>
</comment>
<accession>A0A3D8QNN2</accession>
<evidence type="ECO:0000313" key="3">
    <source>
        <dbReference type="EMBL" id="RDW63415.1"/>
    </source>
</evidence>
<sequence>MPGPSATTGIEPFENPHNLQRSIFANILAGADSNGFLSPNPLVIMSNTASTQDRASSVSPSVRSSTSRITLVEDNHEVATYQGTTAQGLDNTYKVKTIEQPQYNWIDHLFGLFFYKRKRDPIVTEEYVNSESAGNNHMNDDSPWVLPVFVLSSRMDTGKHNLPKIARCTIDTGNQQGNVVSREFVETVLEYSASNFCELTEEEEKGGRSVTGHILIPDGAIYLTWYHKKSTRVFRNMRFLVSPIGNYDMIIGARSIKKDNILDVPNLMTDLIVAKVPDEDSKRRKRSSKVARCRERVENLTSDYDKEDDPEAKEVIKNKLKGAEEQLAIAEKKLEIFEARAEPDNEEKVRKLVAELKALPGYKDKEPTALPESSTTHSTAVNPKSLGK</sequence>